<feature type="domain" description="DDH" evidence="1">
    <location>
        <begin position="17"/>
        <end position="164"/>
    </location>
</feature>
<dbReference type="InterPro" id="IPR051319">
    <property type="entry name" value="Oligoribo/pAp-PDE_c-di-AMP_PDE"/>
</dbReference>
<dbReference type="KEGG" id="knv:Pan216_43910"/>
<dbReference type="Proteomes" id="UP000317093">
    <property type="component" value="Chromosome"/>
</dbReference>
<dbReference type="Gene3D" id="3.90.1640.10">
    <property type="entry name" value="inorganic pyrophosphatase (n-terminal core)"/>
    <property type="match status" value="1"/>
</dbReference>
<reference evidence="3 4" key="1">
    <citation type="submission" date="2019-02" db="EMBL/GenBank/DDBJ databases">
        <title>Deep-cultivation of Planctomycetes and their phenomic and genomic characterization uncovers novel biology.</title>
        <authorList>
            <person name="Wiegand S."/>
            <person name="Jogler M."/>
            <person name="Boedeker C."/>
            <person name="Pinto D."/>
            <person name="Vollmers J."/>
            <person name="Rivas-Marin E."/>
            <person name="Kohn T."/>
            <person name="Peeters S.H."/>
            <person name="Heuer A."/>
            <person name="Rast P."/>
            <person name="Oberbeckmann S."/>
            <person name="Bunk B."/>
            <person name="Jeske O."/>
            <person name="Meyerdierks A."/>
            <person name="Storesund J.E."/>
            <person name="Kallscheuer N."/>
            <person name="Luecker S."/>
            <person name="Lage O.M."/>
            <person name="Pohl T."/>
            <person name="Merkel B.J."/>
            <person name="Hornburger P."/>
            <person name="Mueller R.-W."/>
            <person name="Bruemmer F."/>
            <person name="Labrenz M."/>
            <person name="Spormann A.M."/>
            <person name="Op den Camp H."/>
            <person name="Overmann J."/>
            <person name="Amann R."/>
            <person name="Jetten M.S.M."/>
            <person name="Mascher T."/>
            <person name="Medema M.H."/>
            <person name="Devos D.P."/>
            <person name="Kaster A.-K."/>
            <person name="Ovreas L."/>
            <person name="Rohde M."/>
            <person name="Galperin M.Y."/>
            <person name="Jogler C."/>
        </authorList>
    </citation>
    <scope>NUCLEOTIDE SEQUENCE [LARGE SCALE GENOMIC DNA]</scope>
    <source>
        <strain evidence="3 4">Pan216</strain>
    </source>
</reference>
<dbReference type="RefSeq" id="WP_145261035.1">
    <property type="nucleotide sequence ID" value="NZ_CP036279.1"/>
</dbReference>
<keyword evidence="3" id="KW-0378">Hydrolase</keyword>
<dbReference type="InterPro" id="IPR001667">
    <property type="entry name" value="DDH_dom"/>
</dbReference>
<dbReference type="PANTHER" id="PTHR47618">
    <property type="entry name" value="BIFUNCTIONAL OLIGORIBONUCLEASE AND PAP PHOSPHATASE NRNA"/>
    <property type="match status" value="1"/>
</dbReference>
<gene>
    <name evidence="3" type="ORF">Pan216_43910</name>
</gene>
<dbReference type="OrthoDB" id="9803668at2"/>
<sequence>MLNWRELDRLIEKAERVLLTCHVRPDGDSLGSELALADLLVQRGKEVAIYNPSPTPDRYRFLDPDGSRVDSQVDGVGTPPMDPDLFIVLDTGTWSQLAGLGTYIRQLEADKVVIDHHRSQDEDLEALRLVDVSAPACGMLIYDAFEHLHAEFTPQSAQALFVAISTDTGWMRHPTTSPEVFRALGSLVEHGAEPHVIHRELYSSNRIERFRLLSRMIASLRVELEGRLAVGLVRQSDITEVCAHPMDTEDFIDYLMSIKGVETGLLFIEQQGGGTKVSFRTRGELDCSKLAETFGGGGHRPAAGATVALSLDDAVSQIVARTEERMKALAT</sequence>
<dbReference type="InterPro" id="IPR038763">
    <property type="entry name" value="DHH_sf"/>
</dbReference>
<dbReference type="Pfam" id="PF02272">
    <property type="entry name" value="DHHA1"/>
    <property type="match status" value="1"/>
</dbReference>
<accession>A0A518B959</accession>
<dbReference type="Pfam" id="PF01368">
    <property type="entry name" value="DHH"/>
    <property type="match status" value="1"/>
</dbReference>
<evidence type="ECO:0000259" key="2">
    <source>
        <dbReference type="Pfam" id="PF02272"/>
    </source>
</evidence>
<proteinExistence type="predicted"/>
<evidence type="ECO:0000259" key="1">
    <source>
        <dbReference type="Pfam" id="PF01368"/>
    </source>
</evidence>
<name>A0A518B959_9BACT</name>
<dbReference type="Gene3D" id="3.10.310.30">
    <property type="match status" value="1"/>
</dbReference>
<dbReference type="PANTHER" id="PTHR47618:SF1">
    <property type="entry name" value="BIFUNCTIONAL OLIGORIBONUCLEASE AND PAP PHOSPHATASE NRNA"/>
    <property type="match status" value="1"/>
</dbReference>
<dbReference type="GO" id="GO:0016787">
    <property type="term" value="F:hydrolase activity"/>
    <property type="evidence" value="ECO:0007669"/>
    <property type="project" value="UniProtKB-KW"/>
</dbReference>
<evidence type="ECO:0000313" key="3">
    <source>
        <dbReference type="EMBL" id="QDU63511.1"/>
    </source>
</evidence>
<organism evidence="3 4">
    <name type="scientific">Kolteria novifilia</name>
    <dbReference type="NCBI Taxonomy" id="2527975"/>
    <lineage>
        <taxon>Bacteria</taxon>
        <taxon>Pseudomonadati</taxon>
        <taxon>Planctomycetota</taxon>
        <taxon>Planctomycetia</taxon>
        <taxon>Kolteriales</taxon>
        <taxon>Kolteriaceae</taxon>
        <taxon>Kolteria</taxon>
    </lineage>
</organism>
<dbReference type="InterPro" id="IPR003156">
    <property type="entry name" value="DHHA1_dom"/>
</dbReference>
<dbReference type="GO" id="GO:0003676">
    <property type="term" value="F:nucleic acid binding"/>
    <property type="evidence" value="ECO:0007669"/>
    <property type="project" value="InterPro"/>
</dbReference>
<dbReference type="AlphaFoldDB" id="A0A518B959"/>
<dbReference type="SUPFAM" id="SSF64182">
    <property type="entry name" value="DHH phosphoesterases"/>
    <property type="match status" value="1"/>
</dbReference>
<dbReference type="EC" id="3.1.-.-" evidence="3"/>
<feature type="domain" description="DHHA1" evidence="2">
    <location>
        <begin position="244"/>
        <end position="325"/>
    </location>
</feature>
<dbReference type="EMBL" id="CP036279">
    <property type="protein sequence ID" value="QDU63511.1"/>
    <property type="molecule type" value="Genomic_DNA"/>
</dbReference>
<keyword evidence="4" id="KW-1185">Reference proteome</keyword>
<protein>
    <submittedName>
        <fullName evidence="3">NanoRNase/pAp phosphatase</fullName>
        <ecNumber evidence="3">3.1.-.-</ecNumber>
    </submittedName>
</protein>
<evidence type="ECO:0000313" key="4">
    <source>
        <dbReference type="Proteomes" id="UP000317093"/>
    </source>
</evidence>